<accession>A0AC35TPP0</accession>
<protein>
    <submittedName>
        <fullName evidence="2">VWFA domain-containing protein</fullName>
    </submittedName>
</protein>
<reference evidence="2" key="1">
    <citation type="submission" date="2016-11" db="UniProtKB">
        <authorList>
            <consortium name="WormBaseParasite"/>
        </authorList>
    </citation>
    <scope>IDENTIFICATION</scope>
    <source>
        <strain evidence="2">KR3021</strain>
    </source>
</reference>
<sequence>MVNGNLNVNDKRPDQSDDGCSSDLSGLYLDIVIIFDTSAGTDIQGFNGQRGAAIAFAGSGVNISQTFEQATRFAFVTAATEAKVVASLNEIQTFSDYMQKLRSITYRSNTGPKLDISKALSAAEQIIQINGRGNNVKKLIVLFTSATDYNCPNDSDQFDFEAESPCRIAQTIKNKNINILTIRLNFNDAPNLQKNGIASPCYALDNDVFMMPNFIKLAAYTNCFCPSQYQHFEEKDLCFKSNQCLYLENTPTTYMAAQQVADMDGGALVNIQSSLKQKFVANYAKTTLPIFIGLNQIQTSSWHWDYSNTDLDLSSDYQNFAEGAAEKGGCAYMELNGLWNGIKCNSFVDAHPYVYQIPSCDASRFLIIFDSSEDTDQLGFNGQRGAALAFISTKFQVSQTIDQATRIAIITAATESVVIGDLNLYNSIAEVTKGIRTLSYTANTGKELDVYKTLKKANLVIEETGRDCNTEKLIILFTSAEDIDCLLTEFKVGNNG</sequence>
<organism evidence="1 2">
    <name type="scientific">Rhabditophanes sp. KR3021</name>
    <dbReference type="NCBI Taxonomy" id="114890"/>
    <lineage>
        <taxon>Eukaryota</taxon>
        <taxon>Metazoa</taxon>
        <taxon>Ecdysozoa</taxon>
        <taxon>Nematoda</taxon>
        <taxon>Chromadorea</taxon>
        <taxon>Rhabditida</taxon>
        <taxon>Tylenchina</taxon>
        <taxon>Panagrolaimomorpha</taxon>
        <taxon>Strongyloidoidea</taxon>
        <taxon>Alloionematidae</taxon>
        <taxon>Rhabditophanes</taxon>
    </lineage>
</organism>
<evidence type="ECO:0000313" key="2">
    <source>
        <dbReference type="WBParaSite" id="RSKR_0000299200.1"/>
    </source>
</evidence>
<dbReference type="WBParaSite" id="RSKR_0000299200.1">
    <property type="protein sequence ID" value="RSKR_0000299200.1"/>
    <property type="gene ID" value="RSKR_0000299200"/>
</dbReference>
<proteinExistence type="predicted"/>
<evidence type="ECO:0000313" key="1">
    <source>
        <dbReference type="Proteomes" id="UP000095286"/>
    </source>
</evidence>
<name>A0AC35TPP0_9BILA</name>
<dbReference type="Proteomes" id="UP000095286">
    <property type="component" value="Unplaced"/>
</dbReference>